<keyword evidence="1" id="KW-0812">Transmembrane</keyword>
<evidence type="ECO:0000313" key="6">
    <source>
        <dbReference type="Proteomes" id="UP000231990"/>
    </source>
</evidence>
<dbReference type="PANTHER" id="PTHR36435">
    <property type="entry name" value="SLR1288 PROTEIN"/>
    <property type="match status" value="1"/>
</dbReference>
<keyword evidence="4" id="KW-0482">Metalloprotease</keyword>
<feature type="transmembrane region" description="Helical" evidence="1">
    <location>
        <begin position="197"/>
        <end position="219"/>
    </location>
</feature>
<feature type="transmembrane region" description="Helical" evidence="1">
    <location>
        <begin position="231"/>
        <end position="249"/>
    </location>
</feature>
<dbReference type="EMBL" id="NPDY01000001">
    <property type="protein sequence ID" value="PJZ71168.1"/>
    <property type="molecule type" value="Genomic_DNA"/>
</dbReference>
<evidence type="ECO:0000313" key="3">
    <source>
        <dbReference type="EMBL" id="PJZ71168.1"/>
    </source>
</evidence>
<dbReference type="OrthoDB" id="4177129at2"/>
<dbReference type="InterPro" id="IPR052710">
    <property type="entry name" value="CAAX_protease"/>
</dbReference>
<feature type="transmembrane region" description="Helical" evidence="1">
    <location>
        <begin position="255"/>
        <end position="273"/>
    </location>
</feature>
<proteinExistence type="predicted"/>
<dbReference type="RefSeq" id="WP_100712110.1">
    <property type="nucleotide sequence ID" value="NZ_NPDY01000001.1"/>
</dbReference>
<evidence type="ECO:0000313" key="5">
    <source>
        <dbReference type="Proteomes" id="UP000231962"/>
    </source>
</evidence>
<comment type="caution">
    <text evidence="4">The sequence shown here is derived from an EMBL/GenBank/DDBJ whole genome shotgun (WGS) entry which is preliminary data.</text>
</comment>
<feature type="domain" description="CAAX prenyl protease 2/Lysostaphin resistance protein A-like" evidence="2">
    <location>
        <begin position="201"/>
        <end position="290"/>
    </location>
</feature>
<dbReference type="GO" id="GO:0008237">
    <property type="term" value="F:metallopeptidase activity"/>
    <property type="evidence" value="ECO:0007669"/>
    <property type="project" value="UniProtKB-KW"/>
</dbReference>
<keyword evidence="4" id="KW-0378">Hydrolase</keyword>
<dbReference type="Pfam" id="PF02517">
    <property type="entry name" value="Rce1-like"/>
    <property type="match status" value="1"/>
</dbReference>
<dbReference type="GO" id="GO:0080120">
    <property type="term" value="P:CAAX-box protein maturation"/>
    <property type="evidence" value="ECO:0007669"/>
    <property type="project" value="UniProtKB-ARBA"/>
</dbReference>
<keyword evidence="1" id="KW-0472">Membrane</keyword>
<evidence type="ECO:0000256" key="1">
    <source>
        <dbReference type="SAM" id="Phobius"/>
    </source>
</evidence>
<dbReference type="GO" id="GO:0006508">
    <property type="term" value="P:proteolysis"/>
    <property type="evidence" value="ECO:0007669"/>
    <property type="project" value="UniProtKB-KW"/>
</dbReference>
<protein>
    <submittedName>
        <fullName evidence="4">CPBP family intramembrane metalloprotease domain-containing protein</fullName>
    </submittedName>
</protein>
<reference evidence="5 6" key="1">
    <citation type="submission" date="2017-07" db="EMBL/GenBank/DDBJ databases">
        <title>Leptospira spp. isolated from tropical soils.</title>
        <authorList>
            <person name="Thibeaux R."/>
            <person name="Iraola G."/>
            <person name="Ferres I."/>
            <person name="Bierque E."/>
            <person name="Girault D."/>
            <person name="Soupe-Gilbert M.-E."/>
            <person name="Picardeau M."/>
            <person name="Goarant C."/>
        </authorList>
    </citation>
    <scope>NUCLEOTIDE SEQUENCE [LARGE SCALE GENOMIC DNA]</scope>
    <source>
        <strain evidence="4 6">FH1-B-B1</strain>
        <strain evidence="3 5">FH1-B-C1</strain>
    </source>
</reference>
<feature type="transmembrane region" description="Helical" evidence="1">
    <location>
        <begin position="12"/>
        <end position="35"/>
    </location>
</feature>
<sequence length="304" mass="33786">MSKFEPSVKTNNFWGEISGILFMQSVALLASYLLYQQVARLYVEISISDSSASALVSEDKKAARSKSTRVLKKETVELNDVQEKAKASAEKKSLDTIVRDYTNLVVTRKPWLLIGDRVVWAFCFILPALLIIRKLGKVEIADLRNKANWKILSSGLLVGIATFSFVNVVGGITFYFVGKPQPNPLELALTQHLRGNWALLGWSFLGISVGAGLVEEIFFRGILLKQFIGKQMEWIGLVITSVLFGLIHYNPGGSWIGPILLISVGFFFGLSYAKTENIWVPITAHLTYNSCMLIAAFFLGDRVV</sequence>
<dbReference type="GO" id="GO:0004175">
    <property type="term" value="F:endopeptidase activity"/>
    <property type="evidence" value="ECO:0007669"/>
    <property type="project" value="UniProtKB-ARBA"/>
</dbReference>
<dbReference type="InterPro" id="IPR003675">
    <property type="entry name" value="Rce1/LyrA-like_dom"/>
</dbReference>
<organism evidence="4 6">
    <name type="scientific">Leptospira perolatii</name>
    <dbReference type="NCBI Taxonomy" id="2023191"/>
    <lineage>
        <taxon>Bacteria</taxon>
        <taxon>Pseudomonadati</taxon>
        <taxon>Spirochaetota</taxon>
        <taxon>Spirochaetia</taxon>
        <taxon>Leptospirales</taxon>
        <taxon>Leptospiraceae</taxon>
        <taxon>Leptospira</taxon>
    </lineage>
</organism>
<evidence type="ECO:0000259" key="2">
    <source>
        <dbReference type="Pfam" id="PF02517"/>
    </source>
</evidence>
<feature type="transmembrane region" description="Helical" evidence="1">
    <location>
        <begin position="118"/>
        <end position="135"/>
    </location>
</feature>
<keyword evidence="1" id="KW-1133">Transmembrane helix</keyword>
<feature type="transmembrane region" description="Helical" evidence="1">
    <location>
        <begin position="278"/>
        <end position="299"/>
    </location>
</feature>
<dbReference type="AlphaFoldDB" id="A0A2M9ZRU8"/>
<keyword evidence="4" id="KW-0645">Protease</keyword>
<evidence type="ECO:0000313" key="4">
    <source>
        <dbReference type="EMBL" id="PJZ74701.1"/>
    </source>
</evidence>
<accession>A0A2M9ZRU8</accession>
<dbReference type="Proteomes" id="UP000231990">
    <property type="component" value="Unassembled WGS sequence"/>
</dbReference>
<name>A0A2M9ZRU8_9LEPT</name>
<feature type="transmembrane region" description="Helical" evidence="1">
    <location>
        <begin position="156"/>
        <end position="177"/>
    </location>
</feature>
<dbReference type="PANTHER" id="PTHR36435:SF1">
    <property type="entry name" value="CAAX AMINO TERMINAL PROTEASE FAMILY PROTEIN"/>
    <property type="match status" value="1"/>
</dbReference>
<gene>
    <name evidence="3" type="ORF">CH360_01225</name>
    <name evidence="4" type="ORF">CH373_01225</name>
</gene>
<dbReference type="EMBL" id="NPDZ01000001">
    <property type="protein sequence ID" value="PJZ74701.1"/>
    <property type="molecule type" value="Genomic_DNA"/>
</dbReference>
<keyword evidence="5" id="KW-1185">Reference proteome</keyword>
<dbReference type="Proteomes" id="UP000231962">
    <property type="component" value="Unassembled WGS sequence"/>
</dbReference>